<dbReference type="CDD" id="cd16364">
    <property type="entry name" value="T3SC_I-like"/>
    <property type="match status" value="1"/>
</dbReference>
<proteinExistence type="predicted"/>
<dbReference type="GO" id="GO:0030254">
    <property type="term" value="P:protein secretion by the type III secretion system"/>
    <property type="evidence" value="ECO:0007669"/>
    <property type="project" value="InterPro"/>
</dbReference>
<organism evidence="1 2">
    <name type="scientific">Erwinia psidii</name>
    <dbReference type="NCBI Taxonomy" id="69224"/>
    <lineage>
        <taxon>Bacteria</taxon>
        <taxon>Pseudomonadati</taxon>
        <taxon>Pseudomonadota</taxon>
        <taxon>Gammaproteobacteria</taxon>
        <taxon>Enterobacterales</taxon>
        <taxon>Erwiniaceae</taxon>
        <taxon>Erwinia</taxon>
    </lineage>
</organism>
<dbReference type="InterPro" id="IPR010261">
    <property type="entry name" value="Tir_chaperone"/>
</dbReference>
<reference evidence="1 2" key="1">
    <citation type="submission" date="2018-10" db="EMBL/GenBank/DDBJ databases">
        <title>Draft genome sequence for the type isolate of Erwinia psidii, agent causal of bacterial blight in guava (Psidium guajava) and wilt and die-back of Eucalyptus spp.</title>
        <authorList>
            <person name="Hermenegildo P.S."/>
            <person name="Santos S.A."/>
            <person name="Guimaraes L.M.S."/>
            <person name="Vidigal P.M.P."/>
            <person name="Pereira I.C."/>
            <person name="Badel J.L."/>
            <person name="Alfenas-Zerbini P."/>
            <person name="Ferreira M.A.S.V."/>
            <person name="Alfenas A.C."/>
        </authorList>
    </citation>
    <scope>NUCLEOTIDE SEQUENCE [LARGE SCALE GENOMIC DNA]</scope>
    <source>
        <strain evidence="1 2">IBSBF 435</strain>
    </source>
</reference>
<dbReference type="OrthoDB" id="6518468at2"/>
<dbReference type="EMBL" id="RHHM01000002">
    <property type="protein sequence ID" value="RQM39563.1"/>
    <property type="molecule type" value="Genomic_DNA"/>
</dbReference>
<name>A0A3N6SHZ5_9GAMM</name>
<evidence type="ECO:0000313" key="1">
    <source>
        <dbReference type="EMBL" id="RQM39563.1"/>
    </source>
</evidence>
<sequence length="155" mass="17007">MIMQDLLAALARRLEMGTLSLDSNQLCCLKVNTLEMTLEYMEQQNWLFVYLNIGALSAAHGNVLLTDILAANLFHYGTSDGAAFGLDQEKGELLLFQRFQLPAVDEASFVSACVQMIEVAKIWQSKLLHGPAGSSVASRMPTQQGLTLNMAGKIR</sequence>
<dbReference type="Proteomes" id="UP000279457">
    <property type="component" value="Unassembled WGS sequence"/>
</dbReference>
<dbReference type="AlphaFoldDB" id="A0A3N6SHZ5"/>
<dbReference type="RefSeq" id="WP_124231867.1">
    <property type="nucleotide sequence ID" value="NZ_RHHM01000002.1"/>
</dbReference>
<dbReference type="Pfam" id="PF05932">
    <property type="entry name" value="CesT"/>
    <property type="match status" value="1"/>
</dbReference>
<evidence type="ECO:0000313" key="2">
    <source>
        <dbReference type="Proteomes" id="UP000279457"/>
    </source>
</evidence>
<dbReference type="SUPFAM" id="SSF69635">
    <property type="entry name" value="Type III secretory system chaperone-like"/>
    <property type="match status" value="1"/>
</dbReference>
<comment type="caution">
    <text evidence="1">The sequence shown here is derived from an EMBL/GenBank/DDBJ whole genome shotgun (WGS) entry which is preliminary data.</text>
</comment>
<gene>
    <name evidence="1" type="ORF">EB241_03820</name>
</gene>
<dbReference type="Gene3D" id="3.30.1460.10">
    <property type="match status" value="1"/>
</dbReference>
<protein>
    <recommendedName>
        <fullName evidence="3">Type III secretion system chaperone</fullName>
    </recommendedName>
</protein>
<evidence type="ECO:0008006" key="3">
    <source>
        <dbReference type="Google" id="ProtNLM"/>
    </source>
</evidence>
<accession>A0A3N6SHZ5</accession>
<keyword evidence="2" id="KW-1185">Reference proteome</keyword>